<dbReference type="SMART" id="SM00342">
    <property type="entry name" value="HTH_ARAC"/>
    <property type="match status" value="1"/>
</dbReference>
<dbReference type="InterPro" id="IPR009057">
    <property type="entry name" value="Homeodomain-like_sf"/>
</dbReference>
<proteinExistence type="predicted"/>
<dbReference type="InterPro" id="IPR029062">
    <property type="entry name" value="Class_I_gatase-like"/>
</dbReference>
<dbReference type="SUPFAM" id="SSF46689">
    <property type="entry name" value="Homeodomain-like"/>
    <property type="match status" value="1"/>
</dbReference>
<dbReference type="PANTHER" id="PTHR43130">
    <property type="entry name" value="ARAC-FAMILY TRANSCRIPTIONAL REGULATOR"/>
    <property type="match status" value="1"/>
</dbReference>
<keyword evidence="2" id="KW-0804">Transcription</keyword>
<gene>
    <name evidence="4" type="ORF">FHR96_002027</name>
</gene>
<evidence type="ECO:0000256" key="1">
    <source>
        <dbReference type="ARBA" id="ARBA00023015"/>
    </source>
</evidence>
<comment type="caution">
    <text evidence="4">The sequence shown here is derived from an EMBL/GenBank/DDBJ whole genome shotgun (WGS) entry which is preliminary data.</text>
</comment>
<dbReference type="PROSITE" id="PS01124">
    <property type="entry name" value="HTH_ARAC_FAMILY_2"/>
    <property type="match status" value="1"/>
</dbReference>
<evidence type="ECO:0000313" key="5">
    <source>
        <dbReference type="Proteomes" id="UP000525987"/>
    </source>
</evidence>
<dbReference type="GO" id="GO:0043565">
    <property type="term" value="F:sequence-specific DNA binding"/>
    <property type="evidence" value="ECO:0007669"/>
    <property type="project" value="InterPro"/>
</dbReference>
<dbReference type="Gene3D" id="1.10.10.60">
    <property type="entry name" value="Homeodomain-like"/>
    <property type="match status" value="1"/>
</dbReference>
<evidence type="ECO:0000259" key="3">
    <source>
        <dbReference type="PROSITE" id="PS01124"/>
    </source>
</evidence>
<dbReference type="SUPFAM" id="SSF52317">
    <property type="entry name" value="Class I glutamine amidotransferase-like"/>
    <property type="match status" value="1"/>
</dbReference>
<keyword evidence="5" id="KW-1185">Reference proteome</keyword>
<keyword evidence="1" id="KW-0805">Transcription regulation</keyword>
<protein>
    <submittedName>
        <fullName evidence="4">Transcriptional regulator GlxA family with amidase domain</fullName>
    </submittedName>
</protein>
<dbReference type="EMBL" id="JACHXM010000008">
    <property type="protein sequence ID" value="MBB3141150.1"/>
    <property type="molecule type" value="Genomic_DNA"/>
</dbReference>
<evidence type="ECO:0000313" key="4">
    <source>
        <dbReference type="EMBL" id="MBB3141150.1"/>
    </source>
</evidence>
<dbReference type="InterPro" id="IPR002818">
    <property type="entry name" value="DJ-1/PfpI"/>
</dbReference>
<sequence>MAASSSLTSPTATSTRRIALIAYPDCQALDVCGPWQVFASANDCAGQPLYALELVARAPGTLTTNGGLAMLADLDWAGLAARGAPDTLLVAGGSGVFAECRAGHHLDELREMAPRVRRLGAICTGAFLLARAGLLDGRRATTHWRHAEALAQAHPQVRVESDALYVDDRGRYTSAGVTAGIDLALSLVAADHGGELAGRVARELVMFLHRPGGQSQFSEALRHQQRTAGPLRELLDQLHADPAGNHRLESMAARMAVTPRHLSRLFRRHLDTTPGAYLTQLRLEGARQQLLATHPAPPLARLAAQWRLGGAEQLRRLFHRRYGVPPSVYHERFGARSPHHEDTLPCH</sequence>
<accession>A0A7W5BY04</accession>
<dbReference type="RefSeq" id="WP_183387536.1">
    <property type="nucleotide sequence ID" value="NZ_JACHXM010000008.1"/>
</dbReference>
<reference evidence="4 5" key="1">
    <citation type="submission" date="2020-08" db="EMBL/GenBank/DDBJ databases">
        <title>Genomic Encyclopedia of Type Strains, Phase III (KMG-III): the genomes of soil and plant-associated and newly described type strains.</title>
        <authorList>
            <person name="Whitman W."/>
        </authorList>
    </citation>
    <scope>NUCLEOTIDE SEQUENCE [LARGE SCALE GENOMIC DNA]</scope>
    <source>
        <strain evidence="4 5">CECT 5995</strain>
    </source>
</reference>
<dbReference type="InterPro" id="IPR018060">
    <property type="entry name" value="HTH_AraC"/>
</dbReference>
<organism evidence="4 5">
    <name type="scientific">Halomonas organivorans</name>
    <dbReference type="NCBI Taxonomy" id="257772"/>
    <lineage>
        <taxon>Bacteria</taxon>
        <taxon>Pseudomonadati</taxon>
        <taxon>Pseudomonadota</taxon>
        <taxon>Gammaproteobacteria</taxon>
        <taxon>Oceanospirillales</taxon>
        <taxon>Halomonadaceae</taxon>
        <taxon>Halomonas</taxon>
    </lineage>
</organism>
<evidence type="ECO:0000256" key="2">
    <source>
        <dbReference type="ARBA" id="ARBA00023163"/>
    </source>
</evidence>
<dbReference type="PANTHER" id="PTHR43130:SF3">
    <property type="entry name" value="HTH-TYPE TRANSCRIPTIONAL REGULATOR RV1931C"/>
    <property type="match status" value="1"/>
</dbReference>
<dbReference type="InterPro" id="IPR052158">
    <property type="entry name" value="INH-QAR"/>
</dbReference>
<dbReference type="GO" id="GO:0003700">
    <property type="term" value="F:DNA-binding transcription factor activity"/>
    <property type="evidence" value="ECO:0007669"/>
    <property type="project" value="InterPro"/>
</dbReference>
<dbReference type="Pfam" id="PF01965">
    <property type="entry name" value="DJ-1_PfpI"/>
    <property type="match status" value="1"/>
</dbReference>
<dbReference type="Proteomes" id="UP000525987">
    <property type="component" value="Unassembled WGS sequence"/>
</dbReference>
<dbReference type="Pfam" id="PF12833">
    <property type="entry name" value="HTH_18"/>
    <property type="match status" value="1"/>
</dbReference>
<feature type="domain" description="HTH araC/xylS-type" evidence="3">
    <location>
        <begin position="232"/>
        <end position="332"/>
    </location>
</feature>
<dbReference type="CDD" id="cd03137">
    <property type="entry name" value="GATase1_AraC_1"/>
    <property type="match status" value="1"/>
</dbReference>
<dbReference type="Gene3D" id="3.40.50.880">
    <property type="match status" value="1"/>
</dbReference>
<name>A0A7W5BY04_9GAMM</name>
<dbReference type="AlphaFoldDB" id="A0A7W5BY04"/>